<dbReference type="Proteomes" id="UP000528460">
    <property type="component" value="Unassembled WGS sequence"/>
</dbReference>
<evidence type="ECO:0000313" key="1">
    <source>
        <dbReference type="EMBL" id="NOK13961.1"/>
    </source>
</evidence>
<proteinExistence type="predicted"/>
<organism evidence="1 2">
    <name type="scientific">Corallococcus exercitus</name>
    <dbReference type="NCBI Taxonomy" id="2316736"/>
    <lineage>
        <taxon>Bacteria</taxon>
        <taxon>Pseudomonadati</taxon>
        <taxon>Myxococcota</taxon>
        <taxon>Myxococcia</taxon>
        <taxon>Myxococcales</taxon>
        <taxon>Cystobacterineae</taxon>
        <taxon>Myxococcaceae</taxon>
        <taxon>Corallococcus</taxon>
    </lineage>
</organism>
<protein>
    <submittedName>
        <fullName evidence="1">Uncharacterized protein</fullName>
    </submittedName>
</protein>
<evidence type="ECO:0000313" key="2">
    <source>
        <dbReference type="Proteomes" id="UP000528460"/>
    </source>
</evidence>
<comment type="caution">
    <text evidence="1">The sequence shown here is derived from an EMBL/GenBank/DDBJ whole genome shotgun (WGS) entry which is preliminary data.</text>
</comment>
<reference evidence="1 2" key="1">
    <citation type="submission" date="2020-05" db="EMBL/GenBank/DDBJ databases">
        <authorList>
            <person name="Whitworth D."/>
        </authorList>
    </citation>
    <scope>NUCLEOTIDE SEQUENCE [LARGE SCALE GENOMIC DNA]</scope>
    <source>
        <strain evidence="1 2">CA046A</strain>
    </source>
</reference>
<sequence length="92" mass="9893">MGLAPQVDQGLRVSTSSAPAFVVLEMESCPAASRWRSTVSLSLLLSPPRLPAGAVTCASSRPSRSPLPVSYWGWRFEDGLMAELKAFVVDQD</sequence>
<dbReference type="AlphaFoldDB" id="A0A7Y4NHT0"/>
<accession>A0A7Y4NHT0</accession>
<dbReference type="EMBL" id="JABFJW010000393">
    <property type="protein sequence ID" value="NOK13961.1"/>
    <property type="molecule type" value="Genomic_DNA"/>
</dbReference>
<gene>
    <name evidence="1" type="ORF">HNS30_33445</name>
</gene>
<name>A0A7Y4NHT0_9BACT</name>